<accession>A0A173SL85</accession>
<dbReference type="RefSeq" id="WP_055237764.1">
    <property type="nucleotide sequence ID" value="NZ_CYXM01000004.1"/>
</dbReference>
<dbReference type="OrthoDB" id="2899407at2"/>
<proteinExistence type="predicted"/>
<evidence type="ECO:0000313" key="1">
    <source>
        <dbReference type="EMBL" id="CUM90537.1"/>
    </source>
</evidence>
<dbReference type="AlphaFoldDB" id="A0A173SL85"/>
<evidence type="ECO:0000313" key="2">
    <source>
        <dbReference type="Proteomes" id="UP000095673"/>
    </source>
</evidence>
<name>A0A173SL85_9FIRM</name>
<organism evidence="1 2">
    <name type="scientific">Agathobacter rectalis</name>
    <dbReference type="NCBI Taxonomy" id="39491"/>
    <lineage>
        <taxon>Bacteria</taxon>
        <taxon>Bacillati</taxon>
        <taxon>Bacillota</taxon>
        <taxon>Clostridia</taxon>
        <taxon>Lachnospirales</taxon>
        <taxon>Lachnospiraceae</taxon>
        <taxon>Agathobacter</taxon>
    </lineage>
</organism>
<sequence>MLEFEIAALYYFVAGILNLPAYFDEVPEDIEIPCVFYPSPHQKSGDFSTNTYATTFTLYAKVMDIDNVSAGGKCSQIVHAISGNRYKVPLVDEKGKRTGNNFRIDSMEATKADEGVWQIEISWKRYTRFNEKAATLAREFYFNGTPIAEQIEGGQNAE</sequence>
<reference evidence="1 2" key="1">
    <citation type="submission" date="2015-09" db="EMBL/GenBank/DDBJ databases">
        <authorList>
            <consortium name="Pathogen Informatics"/>
        </authorList>
    </citation>
    <scope>NUCLEOTIDE SEQUENCE [LARGE SCALE GENOMIC DNA]</scope>
    <source>
        <strain evidence="1 2">2789STDY5834968</strain>
    </source>
</reference>
<dbReference type="Proteomes" id="UP000095673">
    <property type="component" value="Unassembled WGS sequence"/>
</dbReference>
<dbReference type="EMBL" id="CYXM01000004">
    <property type="protein sequence ID" value="CUM90537.1"/>
    <property type="molecule type" value="Genomic_DNA"/>
</dbReference>
<gene>
    <name evidence="1" type="ORF">ERS852580_01084</name>
</gene>
<protein>
    <submittedName>
        <fullName evidence="1">Uncharacterized protein</fullName>
    </submittedName>
</protein>